<dbReference type="Pfam" id="PF03265">
    <property type="entry name" value="DNase_II"/>
    <property type="match status" value="1"/>
</dbReference>
<sequence>MGDRATKTALWLTHSTPQFPKRNQNHFWPLSGAKNGQTFLCVSLPFAELGKVGQHLRYIRAYSFDFDLPTDFPNELQNAASWLFPAAGNTELGNFQVMSTRGSVELKMMAKPTGTSVTVGDLYVKLAAGLNSDVRVHVWGCQRDESFCDRGQKQVLSVERLNTGIGIWQTGRDHSKWAVTTAPGVTWTCFGDVNRKDTQYERWGGALCIQNAQLNHLFKDISDQTLQCRKRPHACSDDELSSGSDSDSSFR</sequence>
<keyword evidence="6" id="KW-1185">Reference proteome</keyword>
<evidence type="ECO:0000256" key="1">
    <source>
        <dbReference type="ARBA" id="ARBA00000447"/>
    </source>
</evidence>
<dbReference type="PANTHER" id="PTHR10858:SF23">
    <property type="entry name" value="DEOXYRIBONUCLEASE II"/>
    <property type="match status" value="1"/>
</dbReference>
<evidence type="ECO:0000256" key="2">
    <source>
        <dbReference type="ARBA" id="ARBA00007527"/>
    </source>
</evidence>
<organism evidence="5 6">
    <name type="scientific">Knipowitschia caucasica</name>
    <name type="common">Caucasian dwarf goby</name>
    <name type="synonym">Pomatoschistus caucasicus</name>
    <dbReference type="NCBI Taxonomy" id="637954"/>
    <lineage>
        <taxon>Eukaryota</taxon>
        <taxon>Metazoa</taxon>
        <taxon>Chordata</taxon>
        <taxon>Craniata</taxon>
        <taxon>Vertebrata</taxon>
        <taxon>Euteleostomi</taxon>
        <taxon>Actinopterygii</taxon>
        <taxon>Neopterygii</taxon>
        <taxon>Teleostei</taxon>
        <taxon>Neoteleostei</taxon>
        <taxon>Acanthomorphata</taxon>
        <taxon>Gobiaria</taxon>
        <taxon>Gobiiformes</taxon>
        <taxon>Gobioidei</taxon>
        <taxon>Gobiidae</taxon>
        <taxon>Gobiinae</taxon>
        <taxon>Knipowitschia</taxon>
    </lineage>
</organism>
<name>A0AAV2JZU8_KNICA</name>
<comment type="catalytic activity">
    <reaction evidence="1">
        <text>Endonucleolytic cleavage to nucleoside 3'-phosphates and 3'-phosphooligonucleotide end-products.</text>
        <dbReference type="EC" id="3.1.22.1"/>
    </reaction>
</comment>
<keyword evidence="4" id="KW-0378">Hydrolase</keyword>
<dbReference type="EC" id="3.1.22.1" evidence="3"/>
<dbReference type="EMBL" id="OZ035837">
    <property type="protein sequence ID" value="CAL1581310.1"/>
    <property type="molecule type" value="Genomic_DNA"/>
</dbReference>
<dbReference type="InterPro" id="IPR004947">
    <property type="entry name" value="DNase_II"/>
</dbReference>
<evidence type="ECO:0000256" key="3">
    <source>
        <dbReference type="ARBA" id="ARBA00012036"/>
    </source>
</evidence>
<dbReference type="PANTHER" id="PTHR10858">
    <property type="entry name" value="DEOXYRIBONUCLEASE II"/>
    <property type="match status" value="1"/>
</dbReference>
<dbReference type="Proteomes" id="UP001497482">
    <property type="component" value="Chromosome 15"/>
</dbReference>
<comment type="similarity">
    <text evidence="2">Belongs to the DNase II family.</text>
</comment>
<evidence type="ECO:0000313" key="6">
    <source>
        <dbReference type="Proteomes" id="UP001497482"/>
    </source>
</evidence>
<dbReference type="GO" id="GO:0004531">
    <property type="term" value="F:deoxyribonuclease II activity"/>
    <property type="evidence" value="ECO:0007669"/>
    <property type="project" value="UniProtKB-EC"/>
</dbReference>
<evidence type="ECO:0000256" key="4">
    <source>
        <dbReference type="ARBA" id="ARBA00022801"/>
    </source>
</evidence>
<dbReference type="GO" id="GO:0006309">
    <property type="term" value="P:apoptotic DNA fragmentation"/>
    <property type="evidence" value="ECO:0007669"/>
    <property type="project" value="TreeGrafter"/>
</dbReference>
<evidence type="ECO:0000313" key="5">
    <source>
        <dbReference type="EMBL" id="CAL1581310.1"/>
    </source>
</evidence>
<accession>A0AAV2JZU8</accession>
<protein>
    <recommendedName>
        <fullName evidence="3">deoxyribonuclease II</fullName>
        <ecNumber evidence="3">3.1.22.1</ecNumber>
    </recommendedName>
</protein>
<proteinExistence type="inferred from homology"/>
<reference evidence="5 6" key="1">
    <citation type="submission" date="2024-04" db="EMBL/GenBank/DDBJ databases">
        <authorList>
            <person name="Waldvogel A.-M."/>
            <person name="Schoenle A."/>
        </authorList>
    </citation>
    <scope>NUCLEOTIDE SEQUENCE [LARGE SCALE GENOMIC DNA]</scope>
</reference>
<gene>
    <name evidence="5" type="ORF">KC01_LOCUS12073</name>
</gene>
<dbReference type="AlphaFoldDB" id="A0AAV2JZU8"/>